<evidence type="ECO:0000256" key="1">
    <source>
        <dbReference type="SAM" id="MobiDB-lite"/>
    </source>
</evidence>
<dbReference type="OrthoDB" id="157634at2157"/>
<accession>L9ZBJ7</accession>
<comment type="caution">
    <text evidence="3">The sequence shown here is derived from an EMBL/GenBank/DDBJ whole genome shotgun (WGS) entry which is preliminary data.</text>
</comment>
<organism evidence="3 4">
    <name type="scientific">Natrinema pallidum DSM 3751</name>
    <dbReference type="NCBI Taxonomy" id="1227495"/>
    <lineage>
        <taxon>Archaea</taxon>
        <taxon>Methanobacteriati</taxon>
        <taxon>Methanobacteriota</taxon>
        <taxon>Stenosarchaea group</taxon>
        <taxon>Halobacteria</taxon>
        <taxon>Halobacteriales</taxon>
        <taxon>Natrialbaceae</taxon>
        <taxon>Natrinema</taxon>
    </lineage>
</organism>
<dbReference type="RefSeq" id="WP_006183682.1">
    <property type="nucleotide sequence ID" value="NZ_AOII01000009.1"/>
</dbReference>
<evidence type="ECO:0000313" key="3">
    <source>
        <dbReference type="EMBL" id="ELY83391.1"/>
    </source>
</evidence>
<dbReference type="Proteomes" id="UP000011618">
    <property type="component" value="Unassembled WGS sequence"/>
</dbReference>
<feature type="compositionally biased region" description="Basic and acidic residues" evidence="1">
    <location>
        <begin position="18"/>
        <end position="27"/>
    </location>
</feature>
<evidence type="ECO:0000259" key="2">
    <source>
        <dbReference type="Pfam" id="PF24458"/>
    </source>
</evidence>
<dbReference type="eggNOG" id="arCOG06320">
    <property type="taxonomic scope" value="Archaea"/>
</dbReference>
<evidence type="ECO:0000313" key="4">
    <source>
        <dbReference type="Proteomes" id="UP000011618"/>
    </source>
</evidence>
<dbReference type="InterPro" id="IPR055995">
    <property type="entry name" value="DUF7573"/>
</dbReference>
<feature type="domain" description="DUF7573" evidence="2">
    <location>
        <begin position="62"/>
        <end position="98"/>
    </location>
</feature>
<reference evidence="3 4" key="1">
    <citation type="journal article" date="2014" name="PLoS Genet.">
        <title>Phylogenetically driven sequencing of extremely halophilic archaea reveals strategies for static and dynamic osmo-response.</title>
        <authorList>
            <person name="Becker E.A."/>
            <person name="Seitzer P.M."/>
            <person name="Tritt A."/>
            <person name="Larsen D."/>
            <person name="Krusor M."/>
            <person name="Yao A.I."/>
            <person name="Wu D."/>
            <person name="Madern D."/>
            <person name="Eisen J.A."/>
            <person name="Darling A.E."/>
            <person name="Facciotti M.T."/>
        </authorList>
    </citation>
    <scope>NUCLEOTIDE SEQUENCE [LARGE SCALE GENOMIC DNA]</scope>
    <source>
        <strain evidence="3 4">DSM 3751</strain>
    </source>
</reference>
<gene>
    <name evidence="3" type="ORF">C487_00504</name>
</gene>
<dbReference type="AlphaFoldDB" id="L9ZBJ7"/>
<feature type="region of interest" description="Disordered" evidence="1">
    <location>
        <begin position="1"/>
        <end position="58"/>
    </location>
</feature>
<sequence length="98" mass="10244">MTDDARLSDFATANNDEEPARAARGDDGSSSAATETAPADGDTIAGVDETDDATASPAVETARSTYAWGAYTCSRCGESTDRVWRGDGSLVCPECKDW</sequence>
<proteinExistence type="predicted"/>
<dbReference type="EMBL" id="AOII01000009">
    <property type="protein sequence ID" value="ELY83391.1"/>
    <property type="molecule type" value="Genomic_DNA"/>
</dbReference>
<dbReference type="PATRIC" id="fig|1227495.3.peg.89"/>
<dbReference type="Pfam" id="PF24458">
    <property type="entry name" value="DUF7573"/>
    <property type="match status" value="1"/>
</dbReference>
<name>L9ZBJ7_9EURY</name>
<protein>
    <recommendedName>
        <fullName evidence="2">DUF7573 domain-containing protein</fullName>
    </recommendedName>
</protein>